<reference evidence="1 2" key="1">
    <citation type="journal article" date="2018" name="Front. Plant Sci.">
        <title>Red Clover (Trifolium pratense) and Zigzag Clover (T. medium) - A Picture of Genomic Similarities and Differences.</title>
        <authorList>
            <person name="Dluhosova J."/>
            <person name="Istvanek J."/>
            <person name="Nedelnik J."/>
            <person name="Repkova J."/>
        </authorList>
    </citation>
    <scope>NUCLEOTIDE SEQUENCE [LARGE SCALE GENOMIC DNA]</scope>
    <source>
        <strain evidence="2">cv. 10/8</strain>
        <tissue evidence="1">Leaf</tissue>
    </source>
</reference>
<sequence length="14" mass="1694">MAAMKRDAEHYSRQ</sequence>
<protein>
    <submittedName>
        <fullName evidence="1">Uncharacterized protein</fullName>
    </submittedName>
</protein>
<dbReference type="EMBL" id="LXQA010226611">
    <property type="protein sequence ID" value="MCI35744.1"/>
    <property type="molecule type" value="Genomic_DNA"/>
</dbReference>
<dbReference type="Proteomes" id="UP000265520">
    <property type="component" value="Unassembled WGS sequence"/>
</dbReference>
<comment type="caution">
    <text evidence="1">The sequence shown here is derived from an EMBL/GenBank/DDBJ whole genome shotgun (WGS) entry which is preliminary data.</text>
</comment>
<evidence type="ECO:0000313" key="1">
    <source>
        <dbReference type="EMBL" id="MCI35744.1"/>
    </source>
</evidence>
<accession>A0A392RI78</accession>
<name>A0A392RI78_9FABA</name>
<evidence type="ECO:0000313" key="2">
    <source>
        <dbReference type="Proteomes" id="UP000265520"/>
    </source>
</evidence>
<proteinExistence type="predicted"/>
<keyword evidence="2" id="KW-1185">Reference proteome</keyword>
<feature type="non-terminal residue" evidence="1">
    <location>
        <position position="14"/>
    </location>
</feature>
<organism evidence="1 2">
    <name type="scientific">Trifolium medium</name>
    <dbReference type="NCBI Taxonomy" id="97028"/>
    <lineage>
        <taxon>Eukaryota</taxon>
        <taxon>Viridiplantae</taxon>
        <taxon>Streptophyta</taxon>
        <taxon>Embryophyta</taxon>
        <taxon>Tracheophyta</taxon>
        <taxon>Spermatophyta</taxon>
        <taxon>Magnoliopsida</taxon>
        <taxon>eudicotyledons</taxon>
        <taxon>Gunneridae</taxon>
        <taxon>Pentapetalae</taxon>
        <taxon>rosids</taxon>
        <taxon>fabids</taxon>
        <taxon>Fabales</taxon>
        <taxon>Fabaceae</taxon>
        <taxon>Papilionoideae</taxon>
        <taxon>50 kb inversion clade</taxon>
        <taxon>NPAAA clade</taxon>
        <taxon>Hologalegina</taxon>
        <taxon>IRL clade</taxon>
        <taxon>Trifolieae</taxon>
        <taxon>Trifolium</taxon>
    </lineage>
</organism>